<evidence type="ECO:0000256" key="2">
    <source>
        <dbReference type="ARBA" id="ARBA00004496"/>
    </source>
</evidence>
<dbReference type="Proteomes" id="UP000032483">
    <property type="component" value="Unassembled WGS sequence"/>
</dbReference>
<evidence type="ECO:0000313" key="18">
    <source>
        <dbReference type="Proteomes" id="UP000449193"/>
    </source>
</evidence>
<dbReference type="EMBL" id="JXXK01000029">
    <property type="protein sequence ID" value="KJF38865.1"/>
    <property type="molecule type" value="Genomic_DNA"/>
</dbReference>
<dbReference type="InterPro" id="IPR008144">
    <property type="entry name" value="Guanylate_kin-like_dom"/>
</dbReference>
<dbReference type="SUPFAM" id="SSF52540">
    <property type="entry name" value="P-loop containing nucleoside triphosphate hydrolases"/>
    <property type="match status" value="1"/>
</dbReference>
<evidence type="ECO:0000256" key="13">
    <source>
        <dbReference type="HAMAP-Rule" id="MF_00328"/>
    </source>
</evidence>
<dbReference type="RefSeq" id="WP_009325446.1">
    <property type="nucleotide sequence ID" value="NZ_CAQJQL010000220.1"/>
</dbReference>
<keyword evidence="6 13" id="KW-0963">Cytoplasm</keyword>
<reference evidence="15" key="1">
    <citation type="submission" date="2015-02" db="EMBL/GenBank/DDBJ databases">
        <title>A novel member of the family Ruminococcaceae isolated from human feces.</title>
        <authorList>
            <person name="Shkoporov A.N."/>
            <person name="Chaplin A.V."/>
            <person name="Motuzova O.V."/>
            <person name="Kafarskaia L.I."/>
            <person name="Khokhlova E.V."/>
            <person name="Efimov B.A."/>
        </authorList>
    </citation>
    <scope>NUCLEOTIDE SEQUENCE [LARGE SCALE GENOMIC DNA]</scope>
    <source>
        <strain evidence="15">585-1</strain>
    </source>
</reference>
<dbReference type="PROSITE" id="PS50052">
    <property type="entry name" value="GUANYLATE_KINASE_2"/>
    <property type="match status" value="1"/>
</dbReference>
<dbReference type="InterPro" id="IPR017665">
    <property type="entry name" value="Guanylate_kinase"/>
</dbReference>
<keyword evidence="7 13" id="KW-0808">Transferase</keyword>
<feature type="domain" description="Guanylate kinase-like" evidence="14">
    <location>
        <begin position="5"/>
        <end position="183"/>
    </location>
</feature>
<dbReference type="HAMAP" id="MF_00328">
    <property type="entry name" value="Guanylate_kinase"/>
    <property type="match status" value="1"/>
</dbReference>
<feature type="binding site" evidence="13">
    <location>
        <begin position="12"/>
        <end position="19"/>
    </location>
    <ligand>
        <name>ATP</name>
        <dbReference type="ChEBI" id="CHEBI:30616"/>
    </ligand>
</feature>
<comment type="caution">
    <text evidence="15">The sequence shown here is derived from an EMBL/GenBank/DDBJ whole genome shotgun (WGS) entry which is preliminary data.</text>
</comment>
<comment type="similarity">
    <text evidence="3 13">Belongs to the guanylate kinase family.</text>
</comment>
<dbReference type="FunFam" id="3.30.63.10:FF:000005">
    <property type="entry name" value="Guanylate kinase"/>
    <property type="match status" value="1"/>
</dbReference>
<dbReference type="InterPro" id="IPR020590">
    <property type="entry name" value="Guanylate_kinase_CS"/>
</dbReference>
<dbReference type="NCBIfam" id="TIGR03263">
    <property type="entry name" value="guanyl_kin"/>
    <property type="match status" value="1"/>
</dbReference>
<evidence type="ECO:0000256" key="1">
    <source>
        <dbReference type="ARBA" id="ARBA00003531"/>
    </source>
</evidence>
<evidence type="ECO:0000256" key="9">
    <source>
        <dbReference type="ARBA" id="ARBA00022777"/>
    </source>
</evidence>
<gene>
    <name evidence="13" type="primary">gmk</name>
    <name evidence="16" type="ORF">GMD52_07705</name>
    <name evidence="15" type="ORF">TQ39_15685</name>
</gene>
<organism evidence="15 17">
    <name type="scientific">Ruthenibacterium lactatiformans</name>
    <dbReference type="NCBI Taxonomy" id="1550024"/>
    <lineage>
        <taxon>Bacteria</taxon>
        <taxon>Bacillati</taxon>
        <taxon>Bacillota</taxon>
        <taxon>Clostridia</taxon>
        <taxon>Eubacteriales</taxon>
        <taxon>Oscillospiraceae</taxon>
        <taxon>Ruthenibacterium</taxon>
    </lineage>
</organism>
<dbReference type="PROSITE" id="PS00856">
    <property type="entry name" value="GUANYLATE_KINASE_1"/>
    <property type="match status" value="1"/>
</dbReference>
<keyword evidence="17" id="KW-1185">Reference proteome</keyword>
<evidence type="ECO:0000256" key="8">
    <source>
        <dbReference type="ARBA" id="ARBA00022741"/>
    </source>
</evidence>
<comment type="catalytic activity">
    <reaction evidence="12 13">
        <text>GMP + ATP = GDP + ADP</text>
        <dbReference type="Rhea" id="RHEA:20780"/>
        <dbReference type="ChEBI" id="CHEBI:30616"/>
        <dbReference type="ChEBI" id="CHEBI:58115"/>
        <dbReference type="ChEBI" id="CHEBI:58189"/>
        <dbReference type="ChEBI" id="CHEBI:456216"/>
        <dbReference type="EC" id="2.7.4.8"/>
    </reaction>
</comment>
<evidence type="ECO:0000256" key="7">
    <source>
        <dbReference type="ARBA" id="ARBA00022679"/>
    </source>
</evidence>
<keyword evidence="8 13" id="KW-0547">Nucleotide-binding</keyword>
<dbReference type="GO" id="GO:0004385">
    <property type="term" value="F:GMP kinase activity"/>
    <property type="evidence" value="ECO:0007669"/>
    <property type="project" value="UniProtKB-UniRule"/>
</dbReference>
<dbReference type="GO" id="GO:0005829">
    <property type="term" value="C:cytosol"/>
    <property type="evidence" value="ECO:0007669"/>
    <property type="project" value="TreeGrafter"/>
</dbReference>
<dbReference type="GO" id="GO:0005524">
    <property type="term" value="F:ATP binding"/>
    <property type="evidence" value="ECO:0007669"/>
    <property type="project" value="UniProtKB-UniRule"/>
</dbReference>
<evidence type="ECO:0000313" key="15">
    <source>
        <dbReference type="EMBL" id="KJF38865.1"/>
    </source>
</evidence>
<dbReference type="EMBL" id="WMZR01000008">
    <property type="protein sequence ID" value="MTS51425.1"/>
    <property type="molecule type" value="Genomic_DNA"/>
</dbReference>
<dbReference type="Gene3D" id="3.30.63.10">
    <property type="entry name" value="Guanylate Kinase phosphate binding domain"/>
    <property type="match status" value="1"/>
</dbReference>
<evidence type="ECO:0000256" key="5">
    <source>
        <dbReference type="ARBA" id="ARBA00016296"/>
    </source>
</evidence>
<comment type="subcellular location">
    <subcellularLocation>
        <location evidence="2 13">Cytoplasm</location>
    </subcellularLocation>
</comment>
<evidence type="ECO:0000256" key="6">
    <source>
        <dbReference type="ARBA" id="ARBA00022490"/>
    </source>
</evidence>
<evidence type="ECO:0000259" key="14">
    <source>
        <dbReference type="PROSITE" id="PS50052"/>
    </source>
</evidence>
<evidence type="ECO:0000256" key="11">
    <source>
        <dbReference type="ARBA" id="ARBA00030128"/>
    </source>
</evidence>
<dbReference type="PATRIC" id="fig|1550024.3.peg.3574"/>
<dbReference type="PANTHER" id="PTHR23117">
    <property type="entry name" value="GUANYLATE KINASE-RELATED"/>
    <property type="match status" value="1"/>
</dbReference>
<keyword evidence="10 13" id="KW-0067">ATP-binding</keyword>
<name>A0A0D8IVY8_9FIRM</name>
<reference evidence="16 18" key="2">
    <citation type="journal article" date="2019" name="Nat. Med.">
        <title>A library of human gut bacterial isolates paired with longitudinal multiomics data enables mechanistic microbiome research.</title>
        <authorList>
            <person name="Poyet M."/>
            <person name="Groussin M."/>
            <person name="Gibbons S.M."/>
            <person name="Avila-Pacheco J."/>
            <person name="Jiang X."/>
            <person name="Kearney S.M."/>
            <person name="Perrotta A.R."/>
            <person name="Berdy B."/>
            <person name="Zhao S."/>
            <person name="Lieberman T.D."/>
            <person name="Swanson P.K."/>
            <person name="Smith M."/>
            <person name="Roesemann S."/>
            <person name="Alexander J.E."/>
            <person name="Rich S.A."/>
            <person name="Livny J."/>
            <person name="Vlamakis H."/>
            <person name="Clish C."/>
            <person name="Bullock K."/>
            <person name="Deik A."/>
            <person name="Scott J."/>
            <person name="Pierce K.A."/>
            <person name="Xavier R.J."/>
            <person name="Alm E.J."/>
        </authorList>
    </citation>
    <scope>NUCLEOTIDE SEQUENCE [LARGE SCALE GENOMIC DNA]</scope>
    <source>
        <strain evidence="16 18">BIOML-A7</strain>
    </source>
</reference>
<keyword evidence="9 13" id="KW-0418">Kinase</keyword>
<protein>
    <recommendedName>
        <fullName evidence="5 13">Guanylate kinase</fullName>
        <ecNumber evidence="4 13">2.7.4.8</ecNumber>
    </recommendedName>
    <alternativeName>
        <fullName evidence="11 13">GMP kinase</fullName>
    </alternativeName>
</protein>
<dbReference type="Pfam" id="PF00625">
    <property type="entry name" value="Guanylate_kin"/>
    <property type="match status" value="1"/>
</dbReference>
<dbReference type="InterPro" id="IPR027417">
    <property type="entry name" value="P-loop_NTPase"/>
</dbReference>
<comment type="function">
    <text evidence="1 13">Essential for recycling GMP and indirectly, cGMP.</text>
</comment>
<dbReference type="PANTHER" id="PTHR23117:SF13">
    <property type="entry name" value="GUANYLATE KINASE"/>
    <property type="match status" value="1"/>
</dbReference>
<dbReference type="EC" id="2.7.4.8" evidence="4 13"/>
<evidence type="ECO:0000313" key="16">
    <source>
        <dbReference type="EMBL" id="MTS51425.1"/>
    </source>
</evidence>
<dbReference type="CDD" id="cd00071">
    <property type="entry name" value="GMPK"/>
    <property type="match status" value="1"/>
</dbReference>
<accession>A0A0D8IVY8</accession>
<dbReference type="InterPro" id="IPR008145">
    <property type="entry name" value="GK/Ca_channel_bsu"/>
</dbReference>
<proteinExistence type="inferred from homology"/>
<dbReference type="Proteomes" id="UP000449193">
    <property type="component" value="Unassembled WGS sequence"/>
</dbReference>
<dbReference type="SMART" id="SM00072">
    <property type="entry name" value="GuKc"/>
    <property type="match status" value="1"/>
</dbReference>
<sequence>MNKQRYLLVVSGPSGAGKDTVVSRMMQKHPEIEISVSATTRAPRAGETDGENYYFLTNEQFEEKIDRGEMLEYVNYCGKYYGTPKSEVDARLDRGTTVVLVIEVVGAANIKKLYPESTLIFIMPPSMDELRARLRGRGTESEEAIAGRLKRAEEELPYAREYDFSVENRDVDACADEIYRILKQRQQD</sequence>
<dbReference type="AlphaFoldDB" id="A0A0D8IVY8"/>
<evidence type="ECO:0000256" key="10">
    <source>
        <dbReference type="ARBA" id="ARBA00022840"/>
    </source>
</evidence>
<dbReference type="Gene3D" id="3.40.50.300">
    <property type="entry name" value="P-loop containing nucleotide triphosphate hydrolases"/>
    <property type="match status" value="1"/>
</dbReference>
<evidence type="ECO:0000256" key="3">
    <source>
        <dbReference type="ARBA" id="ARBA00005790"/>
    </source>
</evidence>
<evidence type="ECO:0000256" key="12">
    <source>
        <dbReference type="ARBA" id="ARBA00048594"/>
    </source>
</evidence>
<evidence type="ECO:0000313" key="17">
    <source>
        <dbReference type="Proteomes" id="UP000032483"/>
    </source>
</evidence>
<evidence type="ECO:0000256" key="4">
    <source>
        <dbReference type="ARBA" id="ARBA00012961"/>
    </source>
</evidence>